<reference evidence="3 4" key="1">
    <citation type="submission" date="2006-10" db="EMBL/GenBank/DDBJ databases">
        <title>Complete sequence of Syntrophobacter fumaroxidans MPOB.</title>
        <authorList>
            <consortium name="US DOE Joint Genome Institute"/>
            <person name="Copeland A."/>
            <person name="Lucas S."/>
            <person name="Lapidus A."/>
            <person name="Barry K."/>
            <person name="Detter J.C."/>
            <person name="Glavina del Rio T."/>
            <person name="Hammon N."/>
            <person name="Israni S."/>
            <person name="Pitluck S."/>
            <person name="Goltsman E.G."/>
            <person name="Martinez M."/>
            <person name="Schmutz J."/>
            <person name="Larimer F."/>
            <person name="Land M."/>
            <person name="Hauser L."/>
            <person name="Kyrpides N."/>
            <person name="Kim E."/>
            <person name="Boone D.R."/>
            <person name="Brockman F."/>
            <person name="Culley D."/>
            <person name="Ferry J."/>
            <person name="Gunsalus R."/>
            <person name="McInerney M.J."/>
            <person name="Morrison M."/>
            <person name="Plugge C."/>
            <person name="Rohlin L."/>
            <person name="Scholten J."/>
            <person name="Sieber J."/>
            <person name="Stams A.J.M."/>
            <person name="Worm P."/>
            <person name="Henstra A.M."/>
            <person name="Richardson P."/>
        </authorList>
    </citation>
    <scope>NUCLEOTIDE SEQUENCE [LARGE SCALE GENOMIC DNA]</scope>
    <source>
        <strain evidence="4">DSM 10017 / MPOB</strain>
    </source>
</reference>
<dbReference type="PANTHER" id="PTHR36927:SF4">
    <property type="entry name" value="BLR5718 PROTEIN"/>
    <property type="match status" value="1"/>
</dbReference>
<feature type="transmembrane region" description="Helical" evidence="1">
    <location>
        <begin position="283"/>
        <end position="302"/>
    </location>
</feature>
<dbReference type="OrthoDB" id="5446016at2"/>
<organism evidence="3 4">
    <name type="scientific">Syntrophobacter fumaroxidans (strain DSM 10017 / MPOB)</name>
    <dbReference type="NCBI Taxonomy" id="335543"/>
    <lineage>
        <taxon>Bacteria</taxon>
        <taxon>Pseudomonadati</taxon>
        <taxon>Thermodesulfobacteriota</taxon>
        <taxon>Syntrophobacteria</taxon>
        <taxon>Syntrophobacterales</taxon>
        <taxon>Syntrophobacteraceae</taxon>
        <taxon>Syntrophobacter</taxon>
    </lineage>
</organism>
<name>A0LL63_SYNFM</name>
<feature type="transmembrane region" description="Helical" evidence="1">
    <location>
        <begin position="117"/>
        <end position="137"/>
    </location>
</feature>
<accession>A0LL63</accession>
<feature type="transmembrane region" description="Helical" evidence="1">
    <location>
        <begin position="178"/>
        <end position="197"/>
    </location>
</feature>
<proteinExistence type="predicted"/>
<dbReference type="STRING" id="335543.Sfum_2486"/>
<feature type="transmembrane region" description="Helical" evidence="1">
    <location>
        <begin position="217"/>
        <end position="234"/>
    </location>
</feature>
<evidence type="ECO:0000313" key="3">
    <source>
        <dbReference type="EMBL" id="ABK18165.1"/>
    </source>
</evidence>
<dbReference type="EMBL" id="CP000478">
    <property type="protein sequence ID" value="ABK18165.1"/>
    <property type="molecule type" value="Genomic_DNA"/>
</dbReference>
<dbReference type="eggNOG" id="COG1835">
    <property type="taxonomic scope" value="Bacteria"/>
</dbReference>
<dbReference type="InterPro" id="IPR002656">
    <property type="entry name" value="Acyl_transf_3_dom"/>
</dbReference>
<feature type="transmembrane region" description="Helical" evidence="1">
    <location>
        <begin position="41"/>
        <end position="65"/>
    </location>
</feature>
<dbReference type="GO" id="GO:0016747">
    <property type="term" value="F:acyltransferase activity, transferring groups other than amino-acyl groups"/>
    <property type="evidence" value="ECO:0007669"/>
    <property type="project" value="InterPro"/>
</dbReference>
<keyword evidence="1" id="KW-0472">Membrane</keyword>
<dbReference type="HOGENOM" id="CLU_036097_1_0_7"/>
<feature type="transmembrane region" description="Helical" evidence="1">
    <location>
        <begin position="77"/>
        <end position="97"/>
    </location>
</feature>
<dbReference type="KEGG" id="sfu:Sfum_2486"/>
<sequence>MDSNALDIGASSSGVKPLSGVIPVPLPVSQTRLWSLDRLKVVLTFLVIAHHAGQAYGSTGGFWFYENAERWLYLRQFFWMNASFFMGLFFFISAVFVPGSYERKGGAAFVKDKAIRFGAPLLIFVLLVNPVLMYLSYINFRGGALPFTAYLTQIYFGMGPKPAGLRGPLWPDINCGHLWFLEHLLVYSILFAVLRFVWRRPMDPKPDRGKAEAPGDLAILGYAVALTLVSLLVRTRYPIDKWMFVLDFIQSEPAHLPQYLSLFILGTVAMRKGWLQTTPRARGLRWLCIGIGAVVAGGLVRFDLIPFPPEAKGIFFVTAECFIATGFTVGLCTLFREFFNNTTPLWQVLGADAYGAYLVHVPIVVALQYAIGNVPAGAVQKFLLVTIAGIPLSYLASHYLRKLPGVARVV</sequence>
<evidence type="ECO:0000256" key="1">
    <source>
        <dbReference type="SAM" id="Phobius"/>
    </source>
</evidence>
<feature type="transmembrane region" description="Helical" evidence="1">
    <location>
        <begin position="348"/>
        <end position="370"/>
    </location>
</feature>
<dbReference type="PANTHER" id="PTHR36927">
    <property type="entry name" value="BLR4337 PROTEIN"/>
    <property type="match status" value="1"/>
</dbReference>
<keyword evidence="1" id="KW-0812">Transmembrane</keyword>
<feature type="transmembrane region" description="Helical" evidence="1">
    <location>
        <begin position="254"/>
        <end position="271"/>
    </location>
</feature>
<dbReference type="Pfam" id="PF01757">
    <property type="entry name" value="Acyl_transf_3"/>
    <property type="match status" value="1"/>
</dbReference>
<feature type="domain" description="Acyltransferase 3" evidence="2">
    <location>
        <begin position="35"/>
        <end position="397"/>
    </location>
</feature>
<dbReference type="AlphaFoldDB" id="A0LL63"/>
<feature type="transmembrane region" description="Helical" evidence="1">
    <location>
        <begin position="382"/>
        <end position="400"/>
    </location>
</feature>
<feature type="transmembrane region" description="Helical" evidence="1">
    <location>
        <begin position="314"/>
        <end position="336"/>
    </location>
</feature>
<protein>
    <recommendedName>
        <fullName evidence="2">Acyltransferase 3 domain-containing protein</fullName>
    </recommendedName>
</protein>
<dbReference type="InterPro" id="IPR050623">
    <property type="entry name" value="Glucan_succinyl_AcylTrfase"/>
</dbReference>
<keyword evidence="4" id="KW-1185">Reference proteome</keyword>
<dbReference type="RefSeq" id="WP_011699333.1">
    <property type="nucleotide sequence ID" value="NC_008554.1"/>
</dbReference>
<evidence type="ECO:0000259" key="2">
    <source>
        <dbReference type="Pfam" id="PF01757"/>
    </source>
</evidence>
<evidence type="ECO:0000313" key="4">
    <source>
        <dbReference type="Proteomes" id="UP000001784"/>
    </source>
</evidence>
<dbReference type="InParanoid" id="A0LL63"/>
<keyword evidence="1" id="KW-1133">Transmembrane helix</keyword>
<gene>
    <name evidence="3" type="ordered locus">Sfum_2486</name>
</gene>
<dbReference type="Proteomes" id="UP000001784">
    <property type="component" value="Chromosome"/>
</dbReference>